<dbReference type="InterPro" id="IPR038005">
    <property type="entry name" value="RX-like_CC"/>
</dbReference>
<evidence type="ECO:0000256" key="1">
    <source>
        <dbReference type="ARBA" id="ARBA00022737"/>
    </source>
</evidence>
<dbReference type="EMBL" id="CM007371">
    <property type="protein sequence ID" value="OIW01729.1"/>
    <property type="molecule type" value="Genomic_DNA"/>
</dbReference>
<gene>
    <name evidence="10" type="ORF">TanjilG_03867</name>
</gene>
<protein>
    <recommendedName>
        <fullName evidence="12">Rx N-terminal domain-containing protein</fullName>
    </recommendedName>
</protein>
<dbReference type="Pfam" id="PF23559">
    <property type="entry name" value="WHD_DRP"/>
    <property type="match status" value="1"/>
</dbReference>
<dbReference type="SUPFAM" id="SSF51011">
    <property type="entry name" value="Glycosyl hydrolase domain"/>
    <property type="match status" value="1"/>
</dbReference>
<dbReference type="CDD" id="cd14798">
    <property type="entry name" value="RX-CC_like"/>
    <property type="match status" value="1"/>
</dbReference>
<organism evidence="10 11">
    <name type="scientific">Lupinus angustifolius</name>
    <name type="common">Narrow-leaved blue lupine</name>
    <dbReference type="NCBI Taxonomy" id="3871"/>
    <lineage>
        <taxon>Eukaryota</taxon>
        <taxon>Viridiplantae</taxon>
        <taxon>Streptophyta</taxon>
        <taxon>Embryophyta</taxon>
        <taxon>Tracheophyta</taxon>
        <taxon>Spermatophyta</taxon>
        <taxon>Magnoliopsida</taxon>
        <taxon>eudicotyledons</taxon>
        <taxon>Gunneridae</taxon>
        <taxon>Pentapetalae</taxon>
        <taxon>rosids</taxon>
        <taxon>fabids</taxon>
        <taxon>Fabales</taxon>
        <taxon>Fabaceae</taxon>
        <taxon>Papilionoideae</taxon>
        <taxon>50 kb inversion clade</taxon>
        <taxon>genistoids sensu lato</taxon>
        <taxon>core genistoids</taxon>
        <taxon>Genisteae</taxon>
        <taxon>Lupinus</taxon>
    </lineage>
</organism>
<dbReference type="InterPro" id="IPR013780">
    <property type="entry name" value="Glyco_hydro_b"/>
</dbReference>
<evidence type="ECO:0008006" key="12">
    <source>
        <dbReference type="Google" id="ProtNLM"/>
    </source>
</evidence>
<feature type="domain" description="Disease resistance N-terminal" evidence="7">
    <location>
        <begin position="292"/>
        <end position="370"/>
    </location>
</feature>
<proteinExistence type="predicted"/>
<dbReference type="InterPro" id="IPR058922">
    <property type="entry name" value="WHD_DRP"/>
</dbReference>
<feature type="coiled-coil region" evidence="4">
    <location>
        <begin position="5"/>
        <end position="60"/>
    </location>
</feature>
<feature type="domain" description="Alpha-1,6-glucosidases pullulanase-type C-terminal" evidence="6">
    <location>
        <begin position="1084"/>
        <end position="1231"/>
    </location>
</feature>
<dbReference type="InterPro" id="IPR041118">
    <property type="entry name" value="Rx_N"/>
</dbReference>
<sequence length="1235" mass="143068">MARLMAEAERRVEDVRRELVHMRAFLKEIETQRQAEVEGLDEWLDDLNDVARNAEDLLETFFDKTVQRSWIFSFVDIFKIHLELYRISKKMRKLSERRMKYDRSHKSANDESQQETSDNARVVPAVEKLSYILKENLVAGSEMKKMVEEVRDEVVSMVNVVFNLKSKEISSEREKVWLEEANKVCNFAASVIEDFITRRARTWFCKDKLMCFLALPGSSKKKLRKEMNYIKTQVRGALFRRLTYGVGEEDVGDKTGFSYGDWKRDVWEIIALQVAAGYLFVMQDPVVVILCAVISNFAIQAKENVYKMMSVNKRLESIKRDLALTHAFFKDIRGVEGLNKRQEVWVEQIREAAQQAQAILDECELKMSRYNGLYQHIFPPLVFDNGINEILCKIHNNWERKIIFDIANIEGSVQGSCSEIQIVVEHNDNSDTEEDPLLPAGMANNDQLVKMSIEKEVETIREDLRMMKALFHDAEEMGELDGRSNIWMEQMRENTREMECRNDEYASKFEDKPISIFNFHALHKIESKINETRRNILELSRIRKRYGIHLQSRAESSYMVHRLLERTQPLTIKEYDTIASNTPPYLMRCLSYFVLFPPDFEIPARRLIVLWVAQGLVRYEWAPPEQVAESYLKELIDLSMVQIAKAKHNGKVKTCRLPNALRQSTSFQHYLSIYSTNSDLMADHQDENDNCYNDIHSDTVTASASLKRLYKNVRSFLSFDARNGSKPGQDIGQFLNRCISSGCFLLLRVLDLERVYKPQLPKNIARLSRLRYLGLRWTYLESLPSSISSLLALQTLDLKHTYINILTSSIWKMQLRHLFLSETYRTRFPPHPIGNYLFDLQTLWGLFVDVKTPVKGGLDRLINIRKLRLACQSMSLNEMDMESQLKAVAKWIMNLKHLETLILKSRKEDGQPWDLHLESLADHAHLTDMYLMGILKSSSIESLFPPSLIELTLSHSELKQESVEILGHLPKLQSLCLFAGSYIEETLHCKNGNFPQLDILKIWKLEQLTKWNIEEEAFPLLTKLEIRSCNFLHVLPDGLQHVNTLTELKLTTMSENFMKRARSVDKHKFPSSCNVFHCYIKNGMKPRLADPSFRPQKIHIHAAVENFLNLLRIRYSSPLFCLRTANAIQERVRFHNTGPSWVGGVIVMSIEDGHDDFPGLSQLDPIYSFIVVVFNASPKEVSFVNPSLKSRSFQLHPIQVMSSDELVKTSTYEVSSGCFVVPQRTTAVFVEPRKI</sequence>
<feature type="domain" description="Disease resistance N-terminal" evidence="7">
    <location>
        <begin position="451"/>
        <end position="512"/>
    </location>
</feature>
<evidence type="ECO:0000259" key="8">
    <source>
        <dbReference type="Pfam" id="PF23559"/>
    </source>
</evidence>
<reference evidence="10 11" key="1">
    <citation type="journal article" date="2017" name="Plant Biotechnol. J.">
        <title>A comprehensive draft genome sequence for lupin (Lupinus angustifolius), an emerging health food: insights into plant-microbe interactions and legume evolution.</title>
        <authorList>
            <person name="Hane J.K."/>
            <person name="Ming Y."/>
            <person name="Kamphuis L.G."/>
            <person name="Nelson M.N."/>
            <person name="Garg G."/>
            <person name="Atkins C.A."/>
            <person name="Bayer P.E."/>
            <person name="Bravo A."/>
            <person name="Bringans S."/>
            <person name="Cannon S."/>
            <person name="Edwards D."/>
            <person name="Foley R."/>
            <person name="Gao L.L."/>
            <person name="Harrison M.J."/>
            <person name="Huang W."/>
            <person name="Hurgobin B."/>
            <person name="Li S."/>
            <person name="Liu C.W."/>
            <person name="McGrath A."/>
            <person name="Morahan G."/>
            <person name="Murray J."/>
            <person name="Weller J."/>
            <person name="Jian J."/>
            <person name="Singh K.B."/>
        </authorList>
    </citation>
    <scope>NUCLEOTIDE SEQUENCE [LARGE SCALE GENOMIC DNA]</scope>
    <source>
        <strain evidence="11">cv. Tanjil</strain>
        <tissue evidence="10">Whole plant</tissue>
    </source>
</reference>
<dbReference type="GO" id="GO:0000166">
    <property type="term" value="F:nucleotide binding"/>
    <property type="evidence" value="ECO:0007669"/>
    <property type="project" value="UniProtKB-KW"/>
</dbReference>
<dbReference type="InterPro" id="IPR044974">
    <property type="entry name" value="Disease_R_plants"/>
</dbReference>
<evidence type="ECO:0000256" key="4">
    <source>
        <dbReference type="SAM" id="Coils"/>
    </source>
</evidence>
<name>A0A4P1R4U7_LUPAN</name>
<accession>A0A4P1R4U7</accession>
<evidence type="ECO:0000256" key="5">
    <source>
        <dbReference type="SAM" id="MobiDB-lite"/>
    </source>
</evidence>
<keyword evidence="2" id="KW-0547">Nucleotide-binding</keyword>
<dbReference type="Gramene" id="OIW01729">
    <property type="protein sequence ID" value="OIW01729"/>
    <property type="gene ID" value="TanjilG_03867"/>
</dbReference>
<dbReference type="InterPro" id="IPR024561">
    <property type="entry name" value="Pullul_strch_C"/>
</dbReference>
<evidence type="ECO:0000313" key="10">
    <source>
        <dbReference type="EMBL" id="OIW01729.1"/>
    </source>
</evidence>
<feature type="region of interest" description="Disordered" evidence="5">
    <location>
        <begin position="98"/>
        <end position="119"/>
    </location>
</feature>
<dbReference type="Pfam" id="PF18052">
    <property type="entry name" value="Rx_N"/>
    <property type="match status" value="3"/>
</dbReference>
<dbReference type="GO" id="GO:0098542">
    <property type="term" value="P:defense response to other organism"/>
    <property type="evidence" value="ECO:0007669"/>
    <property type="project" value="TreeGrafter"/>
</dbReference>
<evidence type="ECO:0000313" key="11">
    <source>
        <dbReference type="Proteomes" id="UP000188354"/>
    </source>
</evidence>
<dbReference type="SUPFAM" id="SSF52058">
    <property type="entry name" value="L domain-like"/>
    <property type="match status" value="1"/>
</dbReference>
<evidence type="ECO:0000259" key="6">
    <source>
        <dbReference type="Pfam" id="PF11852"/>
    </source>
</evidence>
<keyword evidence="4" id="KW-0175">Coiled coil</keyword>
<feature type="compositionally biased region" description="Basic and acidic residues" evidence="5">
    <location>
        <begin position="98"/>
        <end position="109"/>
    </location>
</feature>
<dbReference type="PANTHER" id="PTHR23155:SF955">
    <property type="entry name" value="AAA+ ATPASE DOMAIN-CONTAINING PROTEIN"/>
    <property type="match status" value="1"/>
</dbReference>
<evidence type="ECO:0000259" key="9">
    <source>
        <dbReference type="Pfam" id="PF23598"/>
    </source>
</evidence>
<dbReference type="Proteomes" id="UP000188354">
    <property type="component" value="Chromosome LG11"/>
</dbReference>
<keyword evidence="11" id="KW-1185">Reference proteome</keyword>
<dbReference type="Gene3D" id="3.80.10.10">
    <property type="entry name" value="Ribonuclease Inhibitor"/>
    <property type="match status" value="2"/>
</dbReference>
<evidence type="ECO:0000256" key="2">
    <source>
        <dbReference type="ARBA" id="ARBA00022741"/>
    </source>
</evidence>
<feature type="domain" description="Disease resistance protein winged helix" evidence="8">
    <location>
        <begin position="595"/>
        <end position="659"/>
    </location>
</feature>
<keyword evidence="3" id="KW-0611">Plant defense</keyword>
<dbReference type="InterPro" id="IPR055414">
    <property type="entry name" value="LRR_R13L4/SHOC2-like"/>
</dbReference>
<dbReference type="Gene3D" id="1.20.5.4130">
    <property type="match status" value="3"/>
</dbReference>
<feature type="domain" description="Disease resistance R13L4/SHOC-2-like LRR" evidence="9">
    <location>
        <begin position="739"/>
        <end position="1055"/>
    </location>
</feature>
<dbReference type="STRING" id="3871.A0A4P1R4U7"/>
<dbReference type="Gene3D" id="2.60.40.1180">
    <property type="entry name" value="Golgi alpha-mannosidase II"/>
    <property type="match status" value="1"/>
</dbReference>
<dbReference type="Gene3D" id="1.10.10.10">
    <property type="entry name" value="Winged helix-like DNA-binding domain superfamily/Winged helix DNA-binding domain"/>
    <property type="match status" value="1"/>
</dbReference>
<dbReference type="PANTHER" id="PTHR23155">
    <property type="entry name" value="DISEASE RESISTANCE PROTEIN RP"/>
    <property type="match status" value="1"/>
</dbReference>
<dbReference type="InterPro" id="IPR032675">
    <property type="entry name" value="LRR_dom_sf"/>
</dbReference>
<dbReference type="Pfam" id="PF11852">
    <property type="entry name" value="Pullul_strch_C"/>
    <property type="match status" value="1"/>
</dbReference>
<feature type="compositionally biased region" description="Polar residues" evidence="5">
    <location>
        <begin position="110"/>
        <end position="119"/>
    </location>
</feature>
<dbReference type="InterPro" id="IPR036388">
    <property type="entry name" value="WH-like_DNA-bd_sf"/>
</dbReference>
<dbReference type="AlphaFoldDB" id="A0A4P1R4U7"/>
<dbReference type="Pfam" id="PF23598">
    <property type="entry name" value="LRR_14"/>
    <property type="match status" value="1"/>
</dbReference>
<feature type="coiled-coil region" evidence="4">
    <location>
        <begin position="488"/>
        <end position="542"/>
    </location>
</feature>
<keyword evidence="1" id="KW-0677">Repeat</keyword>
<evidence type="ECO:0000259" key="7">
    <source>
        <dbReference type="Pfam" id="PF18052"/>
    </source>
</evidence>
<dbReference type="Gene3D" id="3.20.20.80">
    <property type="entry name" value="Glycosidases"/>
    <property type="match status" value="1"/>
</dbReference>
<feature type="domain" description="Disease resistance N-terminal" evidence="7">
    <location>
        <begin position="3"/>
        <end position="69"/>
    </location>
</feature>
<evidence type="ECO:0000256" key="3">
    <source>
        <dbReference type="ARBA" id="ARBA00022821"/>
    </source>
</evidence>